<reference evidence="2 3" key="1">
    <citation type="journal article" date="2014" name="Agronomy (Basel)">
        <title>A Draft Genome Sequence for Ensete ventricosum, the Drought-Tolerant Tree Against Hunger.</title>
        <authorList>
            <person name="Harrison J."/>
            <person name="Moore K.A."/>
            <person name="Paszkiewicz K."/>
            <person name="Jones T."/>
            <person name="Grant M."/>
            <person name="Ambacheew D."/>
            <person name="Muzemil S."/>
            <person name="Studholme D.J."/>
        </authorList>
    </citation>
    <scope>NUCLEOTIDE SEQUENCE [LARGE SCALE GENOMIC DNA]</scope>
</reference>
<sequence length="266" mass="29135">EFLSIGIRATILDVPAVIPQSISAATSPPISCSLVAIYTVVVAHAIIVVVVAPAILLQFLTIFAVAIIAQKKKKEKKRKRLKPTATPHPAQARKDYCRPYLSVSPLLPIVQPRRQPCSSIAPIVAYLAPRLLPLGHNNHSHSHCWSLPMPTSLPPLPLLQASSAVVVALCLSSPTPPSRSICRRQHHPTVTNHLYRQCKDRNKGISRCLAPKATVVTYATATIFLFPFSHSKHCCMHDATNLYRNDLSLSSLSQHCSFVTIVLFLS</sequence>
<name>A0A426ZJ98_ENSVE</name>
<proteinExistence type="predicted"/>
<feature type="transmembrane region" description="Helical" evidence="1">
    <location>
        <begin position="36"/>
        <end position="69"/>
    </location>
</feature>
<comment type="caution">
    <text evidence="2">The sequence shown here is derived from an EMBL/GenBank/DDBJ whole genome shotgun (WGS) entry which is preliminary data.</text>
</comment>
<keyword evidence="1" id="KW-0812">Transmembrane</keyword>
<dbReference type="Proteomes" id="UP000287651">
    <property type="component" value="Unassembled WGS sequence"/>
</dbReference>
<organism evidence="2 3">
    <name type="scientific">Ensete ventricosum</name>
    <name type="common">Abyssinian banana</name>
    <name type="synonym">Musa ensete</name>
    <dbReference type="NCBI Taxonomy" id="4639"/>
    <lineage>
        <taxon>Eukaryota</taxon>
        <taxon>Viridiplantae</taxon>
        <taxon>Streptophyta</taxon>
        <taxon>Embryophyta</taxon>
        <taxon>Tracheophyta</taxon>
        <taxon>Spermatophyta</taxon>
        <taxon>Magnoliopsida</taxon>
        <taxon>Liliopsida</taxon>
        <taxon>Zingiberales</taxon>
        <taxon>Musaceae</taxon>
        <taxon>Ensete</taxon>
    </lineage>
</organism>
<dbReference type="EMBL" id="AMZH03006349">
    <property type="protein sequence ID" value="RRT64052.1"/>
    <property type="molecule type" value="Genomic_DNA"/>
</dbReference>
<evidence type="ECO:0000313" key="3">
    <source>
        <dbReference type="Proteomes" id="UP000287651"/>
    </source>
</evidence>
<accession>A0A426ZJ98</accession>
<evidence type="ECO:0000256" key="1">
    <source>
        <dbReference type="SAM" id="Phobius"/>
    </source>
</evidence>
<feature type="non-terminal residue" evidence="2">
    <location>
        <position position="1"/>
    </location>
</feature>
<evidence type="ECO:0000313" key="2">
    <source>
        <dbReference type="EMBL" id="RRT64052.1"/>
    </source>
</evidence>
<dbReference type="AlphaFoldDB" id="A0A426ZJ98"/>
<keyword evidence="1" id="KW-1133">Transmembrane helix</keyword>
<keyword evidence="1" id="KW-0472">Membrane</keyword>
<gene>
    <name evidence="2" type="ORF">B296_00004293</name>
</gene>
<protein>
    <submittedName>
        <fullName evidence="2">Uncharacterized protein</fullName>
    </submittedName>
</protein>